<dbReference type="RefSeq" id="WP_406649842.1">
    <property type="nucleotide sequence ID" value="NZ_CP123584.1"/>
</dbReference>
<accession>A0ABZ2XXU6</accession>
<name>A0ABZ2XXU6_9RHOB</name>
<dbReference type="EMBL" id="CP123584">
    <property type="protein sequence ID" value="WZK90777.1"/>
    <property type="molecule type" value="Genomic_DNA"/>
</dbReference>
<dbReference type="Proteomes" id="UP001623232">
    <property type="component" value="Chromosome"/>
</dbReference>
<evidence type="ECO:0000313" key="2">
    <source>
        <dbReference type="EMBL" id="WZK90777.1"/>
    </source>
</evidence>
<dbReference type="InterPro" id="IPR056644">
    <property type="entry name" value="DUF7742"/>
</dbReference>
<evidence type="ECO:0000313" key="3">
    <source>
        <dbReference type="Proteomes" id="UP001623232"/>
    </source>
</evidence>
<keyword evidence="3" id="KW-1185">Reference proteome</keyword>
<reference evidence="2 3" key="1">
    <citation type="submission" date="2023-04" db="EMBL/GenBank/DDBJ databases">
        <title>Complete genome sequence of Alisedimentitalea scapharcae.</title>
        <authorList>
            <person name="Rong J.-C."/>
            <person name="Yi M.-L."/>
            <person name="Zhao Q."/>
        </authorList>
    </citation>
    <scope>NUCLEOTIDE SEQUENCE [LARGE SCALE GENOMIC DNA]</scope>
    <source>
        <strain evidence="2 3">KCTC 42119</strain>
    </source>
</reference>
<gene>
    <name evidence="2" type="ORF">QEZ52_09580</name>
</gene>
<protein>
    <recommendedName>
        <fullName evidence="1">DUF7742 domain-containing protein</fullName>
    </recommendedName>
</protein>
<feature type="domain" description="DUF7742" evidence="1">
    <location>
        <begin position="2"/>
        <end position="88"/>
    </location>
</feature>
<evidence type="ECO:0000259" key="1">
    <source>
        <dbReference type="Pfam" id="PF24891"/>
    </source>
</evidence>
<dbReference type="Pfam" id="PF24891">
    <property type="entry name" value="DUF7742"/>
    <property type="match status" value="1"/>
</dbReference>
<organism evidence="2 3">
    <name type="scientific">Aliisedimentitalea scapharcae</name>
    <dbReference type="NCBI Taxonomy" id="1524259"/>
    <lineage>
        <taxon>Bacteria</taxon>
        <taxon>Pseudomonadati</taxon>
        <taxon>Pseudomonadota</taxon>
        <taxon>Alphaproteobacteria</taxon>
        <taxon>Rhodobacterales</taxon>
        <taxon>Roseobacteraceae</taxon>
        <taxon>Aliisedimentitalea</taxon>
    </lineage>
</organism>
<sequence length="98" mass="10930">MRPVLHGDVSSAARVLLRVPRTARAAVCNKMIDEAEAADSHVRRFGTLHPLFGNGSLMSSARKRILADEPGFDDLDYCACFELVLRCLTSFHLSRRRS</sequence>
<proteinExistence type="predicted"/>